<gene>
    <name evidence="2" type="ORF">E5355_17275</name>
</gene>
<protein>
    <submittedName>
        <fullName evidence="2">Uncharacterized protein</fullName>
    </submittedName>
</protein>
<name>A0A4S2AFF5_9BACE</name>
<evidence type="ECO:0000256" key="1">
    <source>
        <dbReference type="SAM" id="Phobius"/>
    </source>
</evidence>
<evidence type="ECO:0000313" key="2">
    <source>
        <dbReference type="EMBL" id="TGX99698.1"/>
    </source>
</evidence>
<keyword evidence="1" id="KW-1133">Transmembrane helix</keyword>
<dbReference type="EMBL" id="SRYZ01000063">
    <property type="protein sequence ID" value="TGX99698.1"/>
    <property type="molecule type" value="Genomic_DNA"/>
</dbReference>
<proteinExistence type="predicted"/>
<comment type="caution">
    <text evidence="2">The sequence shown here is derived from an EMBL/GenBank/DDBJ whole genome shotgun (WGS) entry which is preliminary data.</text>
</comment>
<keyword evidence="3" id="KW-1185">Reference proteome</keyword>
<accession>A0A4S2AFF5</accession>
<keyword evidence="1" id="KW-0472">Membrane</keyword>
<evidence type="ECO:0000313" key="3">
    <source>
        <dbReference type="Proteomes" id="UP000310532"/>
    </source>
</evidence>
<sequence length="265" mass="30960">MTKVAQCSKCRIGKGVHCEYYRPTDDSDCSHFVLGIDRAADNNKAFVWKYIWYVAIVACWVVGACMEDWCFAYIGGFILFLVLFLLYFIIVRARKLFKCYPYMKIRKLVIDTLRNIGCQPEVDKKTEDVRFKYQGEGFVMKIESNATLTIYNPWWSVLDLNDPKIENLKDAVNQANMITMPVTVYSIDKDESLLGVHSQYSMFFTKEMSDKEFLFTTVLDSFFSAHQEVRRRFIALSDVQREDKKKDRVRIKGFACSEDVNMKNE</sequence>
<feature type="transmembrane region" description="Helical" evidence="1">
    <location>
        <begin position="46"/>
        <end position="65"/>
    </location>
</feature>
<dbReference type="AlphaFoldDB" id="A0A4S2AFF5"/>
<keyword evidence="1" id="KW-0812">Transmembrane</keyword>
<dbReference type="RefSeq" id="WP_136011300.1">
    <property type="nucleotide sequence ID" value="NZ_SRYZ01000063.1"/>
</dbReference>
<feature type="transmembrane region" description="Helical" evidence="1">
    <location>
        <begin position="71"/>
        <end position="90"/>
    </location>
</feature>
<reference evidence="2 3" key="1">
    <citation type="submission" date="2019-04" db="EMBL/GenBank/DDBJ databases">
        <title>Microbes associate with the intestines of laboratory mice.</title>
        <authorList>
            <person name="Navarre W."/>
            <person name="Wong E."/>
            <person name="Huang K."/>
            <person name="Tropini C."/>
            <person name="Ng K."/>
            <person name="Yu B."/>
        </authorList>
    </citation>
    <scope>NUCLEOTIDE SEQUENCE [LARGE SCALE GENOMIC DNA]</scope>
    <source>
        <strain evidence="2 3">NM69_E16B</strain>
    </source>
</reference>
<organism evidence="2 3">
    <name type="scientific">Bacteroides muris</name>
    <name type="common">ex Afrizal et al. 2022</name>
    <dbReference type="NCBI Taxonomy" id="2516960"/>
    <lineage>
        <taxon>Bacteria</taxon>
        <taxon>Pseudomonadati</taxon>
        <taxon>Bacteroidota</taxon>
        <taxon>Bacteroidia</taxon>
        <taxon>Bacteroidales</taxon>
        <taxon>Bacteroidaceae</taxon>
        <taxon>Bacteroides</taxon>
    </lineage>
</organism>
<dbReference type="Proteomes" id="UP000310532">
    <property type="component" value="Unassembled WGS sequence"/>
</dbReference>